<dbReference type="EMBL" id="JAUBDI010000010">
    <property type="protein sequence ID" value="MDW0113783.1"/>
    <property type="molecule type" value="Genomic_DNA"/>
</dbReference>
<dbReference type="RefSeq" id="WP_317944349.1">
    <property type="nucleotide sequence ID" value="NZ_JAUBDI010000010.1"/>
</dbReference>
<evidence type="ECO:0000256" key="1">
    <source>
        <dbReference type="SAM" id="MobiDB-lite"/>
    </source>
</evidence>
<sequence>MTETNAERLERIKRTARHDELATRTGPKPVVLLDPADYDFLVEQARQTIDTQIQFVELHRDWLNLRTENERLCEASAGVTNGQSQT</sequence>
<proteinExistence type="predicted"/>
<comment type="caution">
    <text evidence="2">The sequence shown here is derived from an EMBL/GenBank/DDBJ whole genome shotgun (WGS) entry which is preliminary data.</text>
</comment>
<evidence type="ECO:0000313" key="2">
    <source>
        <dbReference type="EMBL" id="MDW0113783.1"/>
    </source>
</evidence>
<dbReference type="Proteomes" id="UP001282284">
    <property type="component" value="Unassembled WGS sequence"/>
</dbReference>
<gene>
    <name evidence="2" type="ORF">QT711_11345</name>
</gene>
<keyword evidence="3" id="KW-1185">Reference proteome</keyword>
<evidence type="ECO:0000313" key="3">
    <source>
        <dbReference type="Proteomes" id="UP001282284"/>
    </source>
</evidence>
<evidence type="ECO:0008006" key="4">
    <source>
        <dbReference type="Google" id="ProtNLM"/>
    </source>
</evidence>
<accession>A0ABU4GBU3</accession>
<reference evidence="2 3" key="1">
    <citation type="submission" date="2023-06" db="EMBL/GenBank/DDBJ databases">
        <title>Sporosarcina sp. nov., isolated from Korean traditional fermented seafood 'Jeotgal'.</title>
        <authorList>
            <person name="Yang A.I."/>
            <person name="Shin N.-R."/>
        </authorList>
    </citation>
    <scope>NUCLEOTIDE SEQUENCE [LARGE SCALE GENOMIC DNA]</scope>
    <source>
        <strain evidence="2 3">KCTC13119</strain>
    </source>
</reference>
<feature type="compositionally biased region" description="Basic and acidic residues" evidence="1">
    <location>
        <begin position="1"/>
        <end position="22"/>
    </location>
</feature>
<name>A0ABU4GBU3_9BACL</name>
<feature type="region of interest" description="Disordered" evidence="1">
    <location>
        <begin position="1"/>
        <end position="27"/>
    </location>
</feature>
<protein>
    <recommendedName>
        <fullName evidence="4">Antitoxin Phd_YefM, type II toxin-antitoxin system</fullName>
    </recommendedName>
</protein>
<organism evidence="2 3">
    <name type="scientific">Sporosarcina saromensis</name>
    <dbReference type="NCBI Taxonomy" id="359365"/>
    <lineage>
        <taxon>Bacteria</taxon>
        <taxon>Bacillati</taxon>
        <taxon>Bacillota</taxon>
        <taxon>Bacilli</taxon>
        <taxon>Bacillales</taxon>
        <taxon>Caryophanaceae</taxon>
        <taxon>Sporosarcina</taxon>
    </lineage>
</organism>